<evidence type="ECO:0000313" key="2">
    <source>
        <dbReference type="EMBL" id="PKI54156.1"/>
    </source>
</evidence>
<protein>
    <submittedName>
        <fullName evidence="2">Uncharacterized protein</fullName>
    </submittedName>
</protein>
<evidence type="ECO:0000256" key="1">
    <source>
        <dbReference type="SAM" id="MobiDB-lite"/>
    </source>
</evidence>
<accession>A0A2I0JER0</accession>
<dbReference type="EMBL" id="PGOL01001805">
    <property type="protein sequence ID" value="PKI54156.1"/>
    <property type="molecule type" value="Genomic_DNA"/>
</dbReference>
<name>A0A2I0JER0_PUNGR</name>
<proteinExistence type="predicted"/>
<dbReference type="AlphaFoldDB" id="A0A2I0JER0"/>
<feature type="compositionally biased region" description="Low complexity" evidence="1">
    <location>
        <begin position="71"/>
        <end position="86"/>
    </location>
</feature>
<dbReference type="Proteomes" id="UP000233551">
    <property type="component" value="Unassembled WGS sequence"/>
</dbReference>
<organism evidence="2 3">
    <name type="scientific">Punica granatum</name>
    <name type="common">Pomegranate</name>
    <dbReference type="NCBI Taxonomy" id="22663"/>
    <lineage>
        <taxon>Eukaryota</taxon>
        <taxon>Viridiplantae</taxon>
        <taxon>Streptophyta</taxon>
        <taxon>Embryophyta</taxon>
        <taxon>Tracheophyta</taxon>
        <taxon>Spermatophyta</taxon>
        <taxon>Magnoliopsida</taxon>
        <taxon>eudicotyledons</taxon>
        <taxon>Gunneridae</taxon>
        <taxon>Pentapetalae</taxon>
        <taxon>rosids</taxon>
        <taxon>malvids</taxon>
        <taxon>Myrtales</taxon>
        <taxon>Lythraceae</taxon>
        <taxon>Punica</taxon>
    </lineage>
</organism>
<reference evidence="2 3" key="1">
    <citation type="submission" date="2017-11" db="EMBL/GenBank/DDBJ databases">
        <title>De-novo sequencing of pomegranate (Punica granatum L.) genome.</title>
        <authorList>
            <person name="Akparov Z."/>
            <person name="Amiraslanov A."/>
            <person name="Hajiyeva S."/>
            <person name="Abbasov M."/>
            <person name="Kaur K."/>
            <person name="Hamwieh A."/>
            <person name="Solovyev V."/>
            <person name="Salamov A."/>
            <person name="Braich B."/>
            <person name="Kosarev P."/>
            <person name="Mahmoud A."/>
            <person name="Hajiyev E."/>
            <person name="Babayeva S."/>
            <person name="Izzatullayeva V."/>
            <person name="Mammadov A."/>
            <person name="Mammadov A."/>
            <person name="Sharifova S."/>
            <person name="Ojaghi J."/>
            <person name="Eynullazada K."/>
            <person name="Bayramov B."/>
            <person name="Abdulazimova A."/>
            <person name="Shahmuradov I."/>
        </authorList>
    </citation>
    <scope>NUCLEOTIDE SEQUENCE [LARGE SCALE GENOMIC DNA]</scope>
    <source>
        <strain evidence="3">cv. AG2017</strain>
        <tissue evidence="2">Leaf</tissue>
    </source>
</reference>
<feature type="region of interest" description="Disordered" evidence="1">
    <location>
        <begin position="61"/>
        <end position="93"/>
    </location>
</feature>
<gene>
    <name evidence="2" type="ORF">CRG98_025451</name>
</gene>
<sequence>MELRAFLEGESLERVCKRRTTQVEPYRPPSSIFIARADVEALGAEFMEKFDGAKPKLYKLGKKSNEKGNLSKIKGSPGSEKSSPSSKAKDNSS</sequence>
<comment type="caution">
    <text evidence="2">The sequence shown here is derived from an EMBL/GenBank/DDBJ whole genome shotgun (WGS) entry which is preliminary data.</text>
</comment>
<keyword evidence="3" id="KW-1185">Reference proteome</keyword>
<evidence type="ECO:0000313" key="3">
    <source>
        <dbReference type="Proteomes" id="UP000233551"/>
    </source>
</evidence>